<protein>
    <submittedName>
        <fullName evidence="2">Uncharacterized protein</fullName>
    </submittedName>
</protein>
<name>A0A101LU45_PICGL</name>
<feature type="transmembrane region" description="Helical" evidence="1">
    <location>
        <begin position="12"/>
        <end position="33"/>
    </location>
</feature>
<keyword evidence="1" id="KW-0472">Membrane</keyword>
<gene>
    <name evidence="2" type="ORF">ABT39_MTgene2661</name>
</gene>
<organism evidence="2">
    <name type="scientific">Picea glauca</name>
    <name type="common">White spruce</name>
    <name type="synonym">Pinus glauca</name>
    <dbReference type="NCBI Taxonomy" id="3330"/>
    <lineage>
        <taxon>Eukaryota</taxon>
        <taxon>Viridiplantae</taxon>
        <taxon>Streptophyta</taxon>
        <taxon>Embryophyta</taxon>
        <taxon>Tracheophyta</taxon>
        <taxon>Spermatophyta</taxon>
        <taxon>Pinopsida</taxon>
        <taxon>Pinidae</taxon>
        <taxon>Conifers I</taxon>
        <taxon>Pinales</taxon>
        <taxon>Pinaceae</taxon>
        <taxon>Picea</taxon>
    </lineage>
</organism>
<reference evidence="2" key="1">
    <citation type="journal article" date="2015" name="Genome Biol. Evol.">
        <title>Organellar Genomes of White Spruce (Picea glauca): Assembly and Annotation.</title>
        <authorList>
            <person name="Jackman S.D."/>
            <person name="Warren R.L."/>
            <person name="Gibb E.A."/>
            <person name="Vandervalk B.P."/>
            <person name="Mohamadi H."/>
            <person name="Chu J."/>
            <person name="Raymond A."/>
            <person name="Pleasance S."/>
            <person name="Coope R."/>
            <person name="Wildung M.R."/>
            <person name="Ritland C.E."/>
            <person name="Bousquet J."/>
            <person name="Jones S.J."/>
            <person name="Bohlmann J."/>
            <person name="Birol I."/>
        </authorList>
    </citation>
    <scope>NUCLEOTIDE SEQUENCE [LARGE SCALE GENOMIC DNA]</scope>
    <source>
        <tissue evidence="2">Flushing bud</tissue>
    </source>
</reference>
<keyword evidence="2" id="KW-0496">Mitochondrion</keyword>
<comment type="caution">
    <text evidence="2">The sequence shown here is derived from an EMBL/GenBank/DDBJ whole genome shotgun (WGS) entry which is preliminary data.</text>
</comment>
<keyword evidence="1" id="KW-0812">Transmembrane</keyword>
<proteinExistence type="predicted"/>
<geneLocation type="mitochondrion" evidence="2"/>
<evidence type="ECO:0000256" key="1">
    <source>
        <dbReference type="SAM" id="Phobius"/>
    </source>
</evidence>
<evidence type="ECO:0000313" key="2">
    <source>
        <dbReference type="EMBL" id="KUM45394.1"/>
    </source>
</evidence>
<dbReference type="EMBL" id="LKAM01000019">
    <property type="protein sequence ID" value="KUM45394.1"/>
    <property type="molecule type" value="Genomic_DNA"/>
</dbReference>
<accession>A0A101LU45</accession>
<keyword evidence="1" id="KW-1133">Transmembrane helix</keyword>
<sequence length="48" mass="5487">MRLKMKKLLIRLKPIHWVIPLLGMGDAIIVLPMPTYSTSGYSDSCKNR</sequence>
<dbReference type="AlphaFoldDB" id="A0A101LU45"/>